<dbReference type="AlphaFoldDB" id="A0A1H9ATW0"/>
<keyword evidence="3" id="KW-1185">Reference proteome</keyword>
<dbReference type="STRING" id="89093.SAMN04488558_10273"/>
<evidence type="ECO:0000313" key="2">
    <source>
        <dbReference type="EMBL" id="SEP79965.1"/>
    </source>
</evidence>
<keyword evidence="1" id="KW-0732">Signal</keyword>
<dbReference type="Proteomes" id="UP000198833">
    <property type="component" value="Unassembled WGS sequence"/>
</dbReference>
<proteinExistence type="predicted"/>
<evidence type="ECO:0000313" key="3">
    <source>
        <dbReference type="Proteomes" id="UP000198833"/>
    </source>
</evidence>
<protein>
    <recommendedName>
        <fullName evidence="4">DUF5067 domain-containing protein</fullName>
    </recommendedName>
</protein>
<organism evidence="2 3">
    <name type="scientific">Ignavigranum ruoffiae</name>
    <dbReference type="NCBI Taxonomy" id="89093"/>
    <lineage>
        <taxon>Bacteria</taxon>
        <taxon>Bacillati</taxon>
        <taxon>Bacillota</taxon>
        <taxon>Bacilli</taxon>
        <taxon>Lactobacillales</taxon>
        <taxon>Aerococcaceae</taxon>
        <taxon>Ignavigranum</taxon>
    </lineage>
</organism>
<name>A0A1H9ATW0_9LACT</name>
<sequence>MKKLLLLTLLATSMTPLVSAQDIDQIEEDLVKIELELNDKIDDLYRASNGFILKDLDAKDENEYEDDQAKIEFLSKGRYYIANVYNAWVFEYTNQSDEEVDPFSALENLFTVEISDSQDDKAVNDWTIYPLYEDGDNQMAISKEFNWDKKIQPGASQVFMIIYPKDYLYSYKLLVNDGDLSLDAYVSEYEQ</sequence>
<evidence type="ECO:0000256" key="1">
    <source>
        <dbReference type="SAM" id="SignalP"/>
    </source>
</evidence>
<feature type="chain" id="PRO_5011760838" description="DUF5067 domain-containing protein" evidence="1">
    <location>
        <begin position="21"/>
        <end position="191"/>
    </location>
</feature>
<reference evidence="2 3" key="1">
    <citation type="submission" date="2016-10" db="EMBL/GenBank/DDBJ databases">
        <authorList>
            <person name="de Groot N.N."/>
        </authorList>
    </citation>
    <scope>NUCLEOTIDE SEQUENCE [LARGE SCALE GENOMIC DNA]</scope>
    <source>
        <strain evidence="2 3">DSM 15695</strain>
    </source>
</reference>
<dbReference type="RefSeq" id="WP_092570458.1">
    <property type="nucleotide sequence ID" value="NZ_CP149446.1"/>
</dbReference>
<evidence type="ECO:0008006" key="4">
    <source>
        <dbReference type="Google" id="ProtNLM"/>
    </source>
</evidence>
<dbReference type="EMBL" id="FOEN01000002">
    <property type="protein sequence ID" value="SEP79965.1"/>
    <property type="molecule type" value="Genomic_DNA"/>
</dbReference>
<gene>
    <name evidence="2" type="ORF">SAMN04488558_10273</name>
</gene>
<feature type="signal peptide" evidence="1">
    <location>
        <begin position="1"/>
        <end position="20"/>
    </location>
</feature>
<accession>A0A1H9ATW0</accession>